<evidence type="ECO:0000256" key="2">
    <source>
        <dbReference type="ARBA" id="ARBA00022786"/>
    </source>
</evidence>
<feature type="domain" description="BTB" evidence="4">
    <location>
        <begin position="47"/>
        <end position="117"/>
    </location>
</feature>
<evidence type="ECO:0000313" key="6">
    <source>
        <dbReference type="EMBL" id="KAI0498476.1"/>
    </source>
</evidence>
<dbReference type="Pfam" id="PF03000">
    <property type="entry name" value="NPH3"/>
    <property type="match status" value="1"/>
</dbReference>
<dbReference type="SMART" id="SM00225">
    <property type="entry name" value="BTB"/>
    <property type="match status" value="1"/>
</dbReference>
<evidence type="ECO:0008006" key="8">
    <source>
        <dbReference type="Google" id="ProtNLM"/>
    </source>
</evidence>
<evidence type="ECO:0000313" key="7">
    <source>
        <dbReference type="Proteomes" id="UP000829196"/>
    </source>
</evidence>
<dbReference type="CDD" id="cd18312">
    <property type="entry name" value="BTB_POZ_NPY3-like"/>
    <property type="match status" value="1"/>
</dbReference>
<dbReference type="Proteomes" id="UP000829196">
    <property type="component" value="Unassembled WGS sequence"/>
</dbReference>
<evidence type="ECO:0000259" key="4">
    <source>
        <dbReference type="PROSITE" id="PS50097"/>
    </source>
</evidence>
<feature type="domain" description="NPH3" evidence="5">
    <location>
        <begin position="232"/>
        <end position="514"/>
    </location>
</feature>
<dbReference type="SMR" id="A0A8T3APA9"/>
<dbReference type="InterPro" id="IPR000210">
    <property type="entry name" value="BTB/POZ_dom"/>
</dbReference>
<dbReference type="OrthoDB" id="624345at2759"/>
<keyword evidence="2" id="KW-0833">Ubl conjugation pathway</keyword>
<sequence>MSLWFGLELSSLGHFGDSQMACLKLGSKPDAFHRQGLAWFCPTGLPSDVTVEAGEMSFHLHKFPLLSKSILLEKLIAEQCKEEEEGCFIKLPDIPGDSKSFELVAKFCYGVKLELTASNVVSLRCAAEFLQMTEEVAEGNLISQTETFINQVVLLSWKDSLKALQTCEDLLPYAEDLNIVKQCIESLAVKACKDPNLFGWPMMEHGSMQSPGGSVLWNGISTGARTRICSSDWWYEDVSSLSFPTYKRVIAAMESRGIKQEIIAGSLTCYAKRYIHGLNKRQNTSNATLDTAPSEEKQRNLLEEIDRLLPFQKGVTSTKFLCNLLRFALILKASSTCVSNLESRIGMQLSDAALEDLLMPTFSYSMETLYDVDCIQRILEHFLAMDQEIGGASPDLVDDEQLIGSLSLTPITTVAKLIDGFLAEVAPDVNLKLPKFQSLAAAVPEYARPLDDGLYRAIDIYLKAHPWISESEREQLCRLMDCQKLSLEACTHAAQNERLPLRVIVQVLFFEQLQLRTSIAGCFLVSDNLDGGSRALRSGHVGPTEGGGWAISMKDNQILKVGMDHMRMRVSELEKECLTIRQEIERLGQGRSGWTVDPKKFGFKLKFLMCSAKEDSVNGHQRSTSEKIERLHAKLPRHKRSISIEK</sequence>
<dbReference type="PROSITE" id="PS50097">
    <property type="entry name" value="BTB"/>
    <property type="match status" value="1"/>
</dbReference>
<proteinExistence type="inferred from homology"/>
<comment type="caution">
    <text evidence="6">The sequence shown here is derived from an EMBL/GenBank/DDBJ whole genome shotgun (WGS) entry which is preliminary data.</text>
</comment>
<dbReference type="InterPro" id="IPR043454">
    <property type="entry name" value="NPH3/RPT2-like"/>
</dbReference>
<dbReference type="InterPro" id="IPR027356">
    <property type="entry name" value="NPH3_dom"/>
</dbReference>
<dbReference type="AlphaFoldDB" id="A0A8T3APA9"/>
<organism evidence="6 7">
    <name type="scientific">Dendrobium nobile</name>
    <name type="common">Orchid</name>
    <dbReference type="NCBI Taxonomy" id="94219"/>
    <lineage>
        <taxon>Eukaryota</taxon>
        <taxon>Viridiplantae</taxon>
        <taxon>Streptophyta</taxon>
        <taxon>Embryophyta</taxon>
        <taxon>Tracheophyta</taxon>
        <taxon>Spermatophyta</taxon>
        <taxon>Magnoliopsida</taxon>
        <taxon>Liliopsida</taxon>
        <taxon>Asparagales</taxon>
        <taxon>Orchidaceae</taxon>
        <taxon>Epidendroideae</taxon>
        <taxon>Malaxideae</taxon>
        <taxon>Dendrobiinae</taxon>
        <taxon>Dendrobium</taxon>
    </lineage>
</organism>
<dbReference type="InterPro" id="IPR011333">
    <property type="entry name" value="SKP1/BTB/POZ_sf"/>
</dbReference>
<accession>A0A8T3APA9</accession>
<dbReference type="PANTHER" id="PTHR32370">
    <property type="entry name" value="OS12G0117600 PROTEIN"/>
    <property type="match status" value="1"/>
</dbReference>
<protein>
    <recommendedName>
        <fullName evidence="8">Phototropic-responsive NPH3 family protein</fullName>
    </recommendedName>
</protein>
<keyword evidence="7" id="KW-1185">Reference proteome</keyword>
<dbReference type="Gene3D" id="3.30.710.10">
    <property type="entry name" value="Potassium Channel Kv1.1, Chain A"/>
    <property type="match status" value="1"/>
</dbReference>
<evidence type="ECO:0000259" key="5">
    <source>
        <dbReference type="PROSITE" id="PS51649"/>
    </source>
</evidence>
<comment type="pathway">
    <text evidence="1">Protein modification; protein ubiquitination.</text>
</comment>
<reference evidence="6" key="1">
    <citation type="journal article" date="2022" name="Front. Genet.">
        <title>Chromosome-Scale Assembly of the Dendrobium nobile Genome Provides Insights Into the Molecular Mechanism of the Biosynthesis of the Medicinal Active Ingredient of Dendrobium.</title>
        <authorList>
            <person name="Xu Q."/>
            <person name="Niu S.-C."/>
            <person name="Li K.-L."/>
            <person name="Zheng P.-J."/>
            <person name="Zhang X.-J."/>
            <person name="Jia Y."/>
            <person name="Liu Y."/>
            <person name="Niu Y.-X."/>
            <person name="Yu L.-H."/>
            <person name="Chen D.-F."/>
            <person name="Zhang G.-Q."/>
        </authorList>
    </citation>
    <scope>NUCLEOTIDE SEQUENCE</scope>
    <source>
        <tissue evidence="6">Leaf</tissue>
    </source>
</reference>
<dbReference type="Pfam" id="PF00651">
    <property type="entry name" value="BTB"/>
    <property type="match status" value="1"/>
</dbReference>
<evidence type="ECO:0000256" key="3">
    <source>
        <dbReference type="PROSITE-ProRule" id="PRU00982"/>
    </source>
</evidence>
<evidence type="ECO:0000256" key="1">
    <source>
        <dbReference type="ARBA" id="ARBA00004906"/>
    </source>
</evidence>
<dbReference type="SUPFAM" id="SSF54695">
    <property type="entry name" value="POZ domain"/>
    <property type="match status" value="1"/>
</dbReference>
<dbReference type="EMBL" id="JAGYWB010000014">
    <property type="protein sequence ID" value="KAI0498476.1"/>
    <property type="molecule type" value="Genomic_DNA"/>
</dbReference>
<comment type="similarity">
    <text evidence="3">Belongs to the NPH3 family.</text>
</comment>
<gene>
    <name evidence="6" type="ORF">KFK09_019363</name>
</gene>
<name>A0A8T3APA9_DENNO</name>
<dbReference type="PROSITE" id="PS51649">
    <property type="entry name" value="NPH3"/>
    <property type="match status" value="1"/>
</dbReference>